<name>A0A9Q1R9M6_9SOLA</name>
<accession>A0A9Q1R9M6</accession>
<evidence type="ECO:0000313" key="2">
    <source>
        <dbReference type="EMBL" id="KAJ8544921.1"/>
    </source>
</evidence>
<keyword evidence="3" id="KW-1185">Reference proteome</keyword>
<evidence type="ECO:0000313" key="3">
    <source>
        <dbReference type="Proteomes" id="UP001152561"/>
    </source>
</evidence>
<dbReference type="EMBL" id="JAJAGQ010000013">
    <property type="protein sequence ID" value="KAJ8544921.1"/>
    <property type="molecule type" value="Genomic_DNA"/>
</dbReference>
<comment type="caution">
    <text evidence="2">The sequence shown here is derived from an EMBL/GenBank/DDBJ whole genome shotgun (WGS) entry which is preliminary data.</text>
</comment>
<gene>
    <name evidence="2" type="ORF">K7X08_017504</name>
</gene>
<dbReference type="AlphaFoldDB" id="A0A9Q1R9M6"/>
<reference evidence="3" key="1">
    <citation type="journal article" date="2023" name="Proc. Natl. Acad. Sci. U.S.A.">
        <title>Genomic and structural basis for evolution of tropane alkaloid biosynthesis.</title>
        <authorList>
            <person name="Wanga Y.-J."/>
            <person name="Taina T."/>
            <person name="Yua J.-Y."/>
            <person name="Lia J."/>
            <person name="Xua B."/>
            <person name="Chenc J."/>
            <person name="D'Auriad J.C."/>
            <person name="Huanga J.-P."/>
            <person name="Huanga S.-X."/>
        </authorList>
    </citation>
    <scope>NUCLEOTIDE SEQUENCE [LARGE SCALE GENOMIC DNA]</scope>
    <source>
        <strain evidence="3">cv. KIB-2019</strain>
    </source>
</reference>
<dbReference type="Proteomes" id="UP001152561">
    <property type="component" value="Unassembled WGS sequence"/>
</dbReference>
<proteinExistence type="predicted"/>
<evidence type="ECO:0000256" key="1">
    <source>
        <dbReference type="SAM" id="MobiDB-lite"/>
    </source>
</evidence>
<feature type="region of interest" description="Disordered" evidence="1">
    <location>
        <begin position="1"/>
        <end position="53"/>
    </location>
</feature>
<protein>
    <submittedName>
        <fullName evidence="2">Uncharacterized protein</fullName>
    </submittedName>
</protein>
<sequence>MSTFTLSGDTEEIEKKDKKSEVTSQNVVAERMNNVGYGDTDAPVVQPSETTRDSGELVLETQMEKDEEKAIGPGGQELSIIQEIGMI</sequence>
<organism evidence="2 3">
    <name type="scientific">Anisodus acutangulus</name>
    <dbReference type="NCBI Taxonomy" id="402998"/>
    <lineage>
        <taxon>Eukaryota</taxon>
        <taxon>Viridiplantae</taxon>
        <taxon>Streptophyta</taxon>
        <taxon>Embryophyta</taxon>
        <taxon>Tracheophyta</taxon>
        <taxon>Spermatophyta</taxon>
        <taxon>Magnoliopsida</taxon>
        <taxon>eudicotyledons</taxon>
        <taxon>Gunneridae</taxon>
        <taxon>Pentapetalae</taxon>
        <taxon>asterids</taxon>
        <taxon>lamiids</taxon>
        <taxon>Solanales</taxon>
        <taxon>Solanaceae</taxon>
        <taxon>Solanoideae</taxon>
        <taxon>Hyoscyameae</taxon>
        <taxon>Anisodus</taxon>
    </lineage>
</organism>